<evidence type="ECO:0000313" key="3">
    <source>
        <dbReference type="EMBL" id="OMJ94749.1"/>
    </source>
</evidence>
<evidence type="ECO:0000313" key="4">
    <source>
        <dbReference type="Proteomes" id="UP000187209"/>
    </source>
</evidence>
<dbReference type="PANTHER" id="PTHR38483">
    <property type="entry name" value="CHROMOSOME 1, WHOLE GENOME SHOTGUN SEQUENCE"/>
    <property type="match status" value="1"/>
</dbReference>
<dbReference type="PANTHER" id="PTHR38483:SF1">
    <property type="entry name" value="ION TRANSPORT DOMAIN-CONTAINING PROTEIN"/>
    <property type="match status" value="1"/>
</dbReference>
<gene>
    <name evidence="3" type="ORF">SteCoe_1928</name>
</gene>
<keyword evidence="2" id="KW-0472">Membrane</keyword>
<evidence type="ECO:0000256" key="2">
    <source>
        <dbReference type="SAM" id="Phobius"/>
    </source>
</evidence>
<feature type="transmembrane region" description="Helical" evidence="2">
    <location>
        <begin position="65"/>
        <end position="82"/>
    </location>
</feature>
<name>A0A1R2D0F6_9CILI</name>
<comment type="caution">
    <text evidence="3">The sequence shown here is derived from an EMBL/GenBank/DDBJ whole genome shotgun (WGS) entry which is preliminary data.</text>
</comment>
<evidence type="ECO:0000256" key="1">
    <source>
        <dbReference type="SAM" id="MobiDB-lite"/>
    </source>
</evidence>
<dbReference type="AlphaFoldDB" id="A0A1R2D0F6"/>
<sequence>MQVVYVILIILCIVSIVLNFLIQVSISASLYLLILEISICAMIVIEISMRIYLQGIKIWCSLGNIIDLFITILCVFGLVLSLQRDLLEKLGNTTCDALLILRNIIFLFRLIIIFKRSDDSKVTTLKISLNSEDMRFDKKDRIDGNEMVVRDSFDKKTLEKFRPPMDVLFEEEDEEGSYKKSSMWKGQRVSK</sequence>
<dbReference type="SUPFAM" id="SSF81324">
    <property type="entry name" value="Voltage-gated potassium channels"/>
    <property type="match status" value="1"/>
</dbReference>
<keyword evidence="2" id="KW-0812">Transmembrane</keyword>
<feature type="transmembrane region" description="Helical" evidence="2">
    <location>
        <begin position="97"/>
        <end position="114"/>
    </location>
</feature>
<protein>
    <recommendedName>
        <fullName evidence="5">Ion transport domain-containing protein</fullName>
    </recommendedName>
</protein>
<keyword evidence="4" id="KW-1185">Reference proteome</keyword>
<feature type="transmembrane region" description="Helical" evidence="2">
    <location>
        <begin position="30"/>
        <end position="53"/>
    </location>
</feature>
<keyword evidence="2" id="KW-1133">Transmembrane helix</keyword>
<reference evidence="3 4" key="1">
    <citation type="submission" date="2016-11" db="EMBL/GenBank/DDBJ databases">
        <title>The macronuclear genome of Stentor coeruleus: a giant cell with tiny introns.</title>
        <authorList>
            <person name="Slabodnick M."/>
            <person name="Ruby J.G."/>
            <person name="Reiff S.B."/>
            <person name="Swart E.C."/>
            <person name="Gosai S."/>
            <person name="Prabakaran S."/>
            <person name="Witkowska E."/>
            <person name="Larue G.E."/>
            <person name="Fisher S."/>
            <person name="Freeman R.M."/>
            <person name="Gunawardena J."/>
            <person name="Chu W."/>
            <person name="Stover N.A."/>
            <person name="Gregory B.D."/>
            <person name="Nowacki M."/>
            <person name="Derisi J."/>
            <person name="Roy S.W."/>
            <person name="Marshall W.F."/>
            <person name="Sood P."/>
        </authorList>
    </citation>
    <scope>NUCLEOTIDE SEQUENCE [LARGE SCALE GENOMIC DNA]</scope>
    <source>
        <strain evidence="3">WM001</strain>
    </source>
</reference>
<dbReference type="Proteomes" id="UP000187209">
    <property type="component" value="Unassembled WGS sequence"/>
</dbReference>
<accession>A0A1R2D0F6</accession>
<feature type="transmembrane region" description="Helical" evidence="2">
    <location>
        <begin position="5"/>
        <end position="24"/>
    </location>
</feature>
<feature type="region of interest" description="Disordered" evidence="1">
    <location>
        <begin position="171"/>
        <end position="191"/>
    </location>
</feature>
<proteinExistence type="predicted"/>
<evidence type="ECO:0008006" key="5">
    <source>
        <dbReference type="Google" id="ProtNLM"/>
    </source>
</evidence>
<dbReference type="EMBL" id="MPUH01000021">
    <property type="protein sequence ID" value="OMJ94749.1"/>
    <property type="molecule type" value="Genomic_DNA"/>
</dbReference>
<organism evidence="3 4">
    <name type="scientific">Stentor coeruleus</name>
    <dbReference type="NCBI Taxonomy" id="5963"/>
    <lineage>
        <taxon>Eukaryota</taxon>
        <taxon>Sar</taxon>
        <taxon>Alveolata</taxon>
        <taxon>Ciliophora</taxon>
        <taxon>Postciliodesmatophora</taxon>
        <taxon>Heterotrichea</taxon>
        <taxon>Heterotrichida</taxon>
        <taxon>Stentoridae</taxon>
        <taxon>Stentor</taxon>
    </lineage>
</organism>